<dbReference type="InterPro" id="IPR004107">
    <property type="entry name" value="Integrase_SAM-like_N"/>
</dbReference>
<keyword evidence="9" id="KW-1185">Reference proteome</keyword>
<dbReference type="InterPro" id="IPR044068">
    <property type="entry name" value="CB"/>
</dbReference>
<keyword evidence="4" id="KW-0233">DNA recombination</keyword>
<reference evidence="8" key="2">
    <citation type="submission" date="2020-09" db="EMBL/GenBank/DDBJ databases">
        <authorList>
            <person name="Sun Q."/>
            <person name="Ohkuma M."/>
        </authorList>
    </citation>
    <scope>NUCLEOTIDE SEQUENCE</scope>
    <source>
        <strain evidence="8">JCM 12580</strain>
    </source>
</reference>
<gene>
    <name evidence="8" type="primary">xerC</name>
    <name evidence="8" type="ORF">GCM10007063_32410</name>
</gene>
<dbReference type="SUPFAM" id="SSF56349">
    <property type="entry name" value="DNA breaking-rejoining enzymes"/>
    <property type="match status" value="1"/>
</dbReference>
<sequence length="336" mass="38428">MNKTFPGMLEHYVVSYVKGEAGMSSETLRAYYSAIEQYVVWLKETRSIGIEDIDVTHFSKENMKSFLSYIEIERRVSVATRNLRRAALVAFLAFASEVNPLYANAYIDAKKIKNKNATKPKKHFLTIEEYQALLESIDISTKAGFKHYILIHVMYDTAARVDETVRMNMEDFSFGKENSVVIFGKGSKYRRIYLTKHTVKLIKEYIQKFNLENGAMFKNRCGNRISDSGIDYILKKYAETALEKQKTLESKKVSPHILRRSKATHMLLNGASLPVIQRFLGHESIQTTEAYLDTGSEAMSIAVEEAGKLIFKDAPEETVSSWKDPDILRRLKGMVK</sequence>
<evidence type="ECO:0000256" key="5">
    <source>
        <dbReference type="PROSITE-ProRule" id="PRU01248"/>
    </source>
</evidence>
<dbReference type="Gene3D" id="1.10.443.10">
    <property type="entry name" value="Intergrase catalytic core"/>
    <property type="match status" value="1"/>
</dbReference>
<dbReference type="InterPro" id="IPR010998">
    <property type="entry name" value="Integrase_recombinase_N"/>
</dbReference>
<dbReference type="InterPro" id="IPR013762">
    <property type="entry name" value="Integrase-like_cat_sf"/>
</dbReference>
<dbReference type="GO" id="GO:0006310">
    <property type="term" value="P:DNA recombination"/>
    <property type="evidence" value="ECO:0007669"/>
    <property type="project" value="UniProtKB-KW"/>
</dbReference>
<protein>
    <submittedName>
        <fullName evidence="8">Tyrosine recombinase XerC</fullName>
    </submittedName>
</protein>
<dbReference type="PANTHER" id="PTHR30349:SF41">
    <property type="entry name" value="INTEGRASE_RECOMBINASE PROTEIN MJ0367-RELATED"/>
    <property type="match status" value="1"/>
</dbReference>
<evidence type="ECO:0000256" key="4">
    <source>
        <dbReference type="ARBA" id="ARBA00023172"/>
    </source>
</evidence>
<evidence type="ECO:0000259" key="6">
    <source>
        <dbReference type="PROSITE" id="PS51898"/>
    </source>
</evidence>
<evidence type="ECO:0000313" key="9">
    <source>
        <dbReference type="Proteomes" id="UP000658382"/>
    </source>
</evidence>
<evidence type="ECO:0000259" key="7">
    <source>
        <dbReference type="PROSITE" id="PS51900"/>
    </source>
</evidence>
<dbReference type="PROSITE" id="PS51898">
    <property type="entry name" value="TYR_RECOMBINASE"/>
    <property type="match status" value="1"/>
</dbReference>
<dbReference type="RefSeq" id="WP_188634166.1">
    <property type="nucleotide sequence ID" value="NZ_BMNQ01000074.1"/>
</dbReference>
<dbReference type="PANTHER" id="PTHR30349">
    <property type="entry name" value="PHAGE INTEGRASE-RELATED"/>
    <property type="match status" value="1"/>
</dbReference>
<evidence type="ECO:0000256" key="2">
    <source>
        <dbReference type="ARBA" id="ARBA00022908"/>
    </source>
</evidence>
<dbReference type="InterPro" id="IPR002104">
    <property type="entry name" value="Integrase_catalytic"/>
</dbReference>
<dbReference type="Pfam" id="PF00589">
    <property type="entry name" value="Phage_integrase"/>
    <property type="match status" value="1"/>
</dbReference>
<comment type="similarity">
    <text evidence="1">Belongs to the 'phage' integrase family.</text>
</comment>
<dbReference type="InterPro" id="IPR011010">
    <property type="entry name" value="DNA_brk_join_enz"/>
</dbReference>
<comment type="caution">
    <text evidence="8">The sequence shown here is derived from an EMBL/GenBank/DDBJ whole genome shotgun (WGS) entry which is preliminary data.</text>
</comment>
<dbReference type="Pfam" id="PF13495">
    <property type="entry name" value="Phage_int_SAM_4"/>
    <property type="match status" value="1"/>
</dbReference>
<dbReference type="Proteomes" id="UP000658382">
    <property type="component" value="Unassembled WGS sequence"/>
</dbReference>
<dbReference type="EMBL" id="BMNQ01000074">
    <property type="protein sequence ID" value="GGK07389.1"/>
    <property type="molecule type" value="Genomic_DNA"/>
</dbReference>
<reference evidence="8" key="1">
    <citation type="journal article" date="2014" name="Int. J. Syst. Evol. Microbiol.">
        <title>Complete genome sequence of Corynebacterium casei LMG S-19264T (=DSM 44701T), isolated from a smear-ripened cheese.</title>
        <authorList>
            <consortium name="US DOE Joint Genome Institute (JGI-PGF)"/>
            <person name="Walter F."/>
            <person name="Albersmeier A."/>
            <person name="Kalinowski J."/>
            <person name="Ruckert C."/>
        </authorList>
    </citation>
    <scope>NUCLEOTIDE SEQUENCE</scope>
    <source>
        <strain evidence="8">JCM 12580</strain>
    </source>
</reference>
<dbReference type="PROSITE" id="PS51900">
    <property type="entry name" value="CB"/>
    <property type="match status" value="1"/>
</dbReference>
<proteinExistence type="inferred from homology"/>
<keyword evidence="2" id="KW-0229">DNA integration</keyword>
<dbReference type="GO" id="GO:0003677">
    <property type="term" value="F:DNA binding"/>
    <property type="evidence" value="ECO:0007669"/>
    <property type="project" value="UniProtKB-UniRule"/>
</dbReference>
<dbReference type="GO" id="GO:0015074">
    <property type="term" value="P:DNA integration"/>
    <property type="evidence" value="ECO:0007669"/>
    <property type="project" value="UniProtKB-KW"/>
</dbReference>
<dbReference type="Gene3D" id="1.10.150.130">
    <property type="match status" value="1"/>
</dbReference>
<name>A0A917Q3R3_9BACI</name>
<evidence type="ECO:0000313" key="8">
    <source>
        <dbReference type="EMBL" id="GGK07389.1"/>
    </source>
</evidence>
<feature type="domain" description="Core-binding (CB)" evidence="7">
    <location>
        <begin position="3"/>
        <end position="96"/>
    </location>
</feature>
<dbReference type="AlphaFoldDB" id="A0A917Q3R3"/>
<dbReference type="InterPro" id="IPR050090">
    <property type="entry name" value="Tyrosine_recombinase_XerCD"/>
</dbReference>
<feature type="domain" description="Tyr recombinase" evidence="6">
    <location>
        <begin position="120"/>
        <end position="305"/>
    </location>
</feature>
<evidence type="ECO:0000256" key="3">
    <source>
        <dbReference type="ARBA" id="ARBA00023125"/>
    </source>
</evidence>
<accession>A0A917Q3R3</accession>
<evidence type="ECO:0000256" key="1">
    <source>
        <dbReference type="ARBA" id="ARBA00008857"/>
    </source>
</evidence>
<keyword evidence="3 5" id="KW-0238">DNA-binding</keyword>
<organism evidence="8 9">
    <name type="scientific">Lentibacillus kapialis</name>
    <dbReference type="NCBI Taxonomy" id="340214"/>
    <lineage>
        <taxon>Bacteria</taxon>
        <taxon>Bacillati</taxon>
        <taxon>Bacillota</taxon>
        <taxon>Bacilli</taxon>
        <taxon>Bacillales</taxon>
        <taxon>Bacillaceae</taxon>
        <taxon>Lentibacillus</taxon>
    </lineage>
</organism>